<sequence>MSGSGAGAPVDPWLMAKLVCPVTRTPLRWDDARGALVSDATGLAYPVRDGVPVLLLREAVAI</sequence>
<dbReference type="InterPro" id="IPR005651">
    <property type="entry name" value="Trm112-like"/>
</dbReference>
<dbReference type="KEGG" id="shyd:CJD35_07625"/>
<dbReference type="AlphaFoldDB" id="A0A249MSN3"/>
<proteinExistence type="predicted"/>
<dbReference type="SUPFAM" id="SSF158997">
    <property type="entry name" value="Trm112p-like"/>
    <property type="match status" value="1"/>
</dbReference>
<dbReference type="EMBL" id="CP022745">
    <property type="protein sequence ID" value="ASY44328.1"/>
    <property type="molecule type" value="Genomic_DNA"/>
</dbReference>
<dbReference type="PANTHER" id="PTHR33505:SF4">
    <property type="entry name" value="PROTEIN PREY, MITOCHONDRIAL"/>
    <property type="match status" value="1"/>
</dbReference>
<dbReference type="PANTHER" id="PTHR33505">
    <property type="entry name" value="ZGC:162634"/>
    <property type="match status" value="1"/>
</dbReference>
<organism evidence="1 2">
    <name type="scientific">Sphingobium xenophagum</name>
    <dbReference type="NCBI Taxonomy" id="121428"/>
    <lineage>
        <taxon>Bacteria</taxon>
        <taxon>Pseudomonadati</taxon>
        <taxon>Pseudomonadota</taxon>
        <taxon>Alphaproteobacteria</taxon>
        <taxon>Sphingomonadales</taxon>
        <taxon>Sphingomonadaceae</taxon>
        <taxon>Sphingobium</taxon>
    </lineage>
</organism>
<accession>A0A249MSN3</accession>
<dbReference type="Proteomes" id="UP000217141">
    <property type="component" value="Chromosome I"/>
</dbReference>
<evidence type="ECO:0000313" key="1">
    <source>
        <dbReference type="EMBL" id="ASY44328.1"/>
    </source>
</evidence>
<dbReference type="Gene3D" id="2.20.25.10">
    <property type="match status" value="1"/>
</dbReference>
<dbReference type="Pfam" id="PF03966">
    <property type="entry name" value="Trm112p"/>
    <property type="match status" value="1"/>
</dbReference>
<dbReference type="RefSeq" id="WP_017183845.1">
    <property type="nucleotide sequence ID" value="NZ_CP022745.1"/>
</dbReference>
<name>A0A249MSN3_SPHXE</name>
<gene>
    <name evidence="1" type="ORF">CJD35_07625</name>
</gene>
<evidence type="ECO:0000313" key="2">
    <source>
        <dbReference type="Proteomes" id="UP000217141"/>
    </source>
</evidence>
<protein>
    <submittedName>
        <fullName evidence="1">Uncharacterized protein</fullName>
    </submittedName>
</protein>
<reference evidence="1 2" key="1">
    <citation type="submission" date="2017-08" db="EMBL/GenBank/DDBJ databases">
        <title>Whole Genome Sequence of Sphingobium hydrophobicum C1: Insights into Adaption to the Electronic-waste Contaminated Sediment.</title>
        <authorList>
            <person name="Song D."/>
            <person name="Chen X."/>
            <person name="Xu M."/>
        </authorList>
    </citation>
    <scope>NUCLEOTIDE SEQUENCE [LARGE SCALE GENOMIC DNA]</scope>
    <source>
        <strain evidence="1 2">C1</strain>
    </source>
</reference>